<gene>
    <name evidence="5" type="ORF">DI544_01855</name>
</gene>
<organism evidence="5 6">
    <name type="scientific">Sphingomonas taxi</name>
    <dbReference type="NCBI Taxonomy" id="1549858"/>
    <lineage>
        <taxon>Bacteria</taxon>
        <taxon>Pseudomonadati</taxon>
        <taxon>Pseudomonadota</taxon>
        <taxon>Alphaproteobacteria</taxon>
        <taxon>Sphingomonadales</taxon>
        <taxon>Sphingomonadaceae</taxon>
        <taxon>Sphingomonas</taxon>
    </lineage>
</organism>
<dbReference type="Proteomes" id="UP000249229">
    <property type="component" value="Unassembled WGS sequence"/>
</dbReference>
<dbReference type="InterPro" id="IPR010982">
    <property type="entry name" value="Lambda_DNA-bd_dom_sf"/>
</dbReference>
<dbReference type="CDD" id="cd01392">
    <property type="entry name" value="HTH_LacI"/>
    <property type="match status" value="1"/>
</dbReference>
<evidence type="ECO:0000259" key="4">
    <source>
        <dbReference type="PROSITE" id="PS50932"/>
    </source>
</evidence>
<evidence type="ECO:0000256" key="1">
    <source>
        <dbReference type="ARBA" id="ARBA00023015"/>
    </source>
</evidence>
<evidence type="ECO:0000313" key="5">
    <source>
        <dbReference type="EMBL" id="PZQ62956.1"/>
    </source>
</evidence>
<dbReference type="GO" id="GO:0003700">
    <property type="term" value="F:DNA-binding transcription factor activity"/>
    <property type="evidence" value="ECO:0007669"/>
    <property type="project" value="TreeGrafter"/>
</dbReference>
<dbReference type="PANTHER" id="PTHR30146">
    <property type="entry name" value="LACI-RELATED TRANSCRIPTIONAL REPRESSOR"/>
    <property type="match status" value="1"/>
</dbReference>
<dbReference type="SUPFAM" id="SSF53822">
    <property type="entry name" value="Periplasmic binding protein-like I"/>
    <property type="match status" value="1"/>
</dbReference>
<dbReference type="AlphaFoldDB" id="A0A2W5PBJ3"/>
<comment type="caution">
    <text evidence="5">The sequence shown here is derived from an EMBL/GenBank/DDBJ whole genome shotgun (WGS) entry which is preliminary data.</text>
</comment>
<reference evidence="5 6" key="1">
    <citation type="submission" date="2017-08" db="EMBL/GenBank/DDBJ databases">
        <title>Infants hospitalized years apart are colonized by the same room-sourced microbial strains.</title>
        <authorList>
            <person name="Brooks B."/>
            <person name="Olm M.R."/>
            <person name="Firek B.A."/>
            <person name="Baker R."/>
            <person name="Thomas B.C."/>
            <person name="Morowitz M.J."/>
            <person name="Banfield J.F."/>
        </authorList>
    </citation>
    <scope>NUCLEOTIDE SEQUENCE [LARGE SCALE GENOMIC DNA]</scope>
    <source>
        <strain evidence="5">S2_005_001_R1_22</strain>
    </source>
</reference>
<dbReference type="PROSITE" id="PS50932">
    <property type="entry name" value="HTH_LACI_2"/>
    <property type="match status" value="1"/>
</dbReference>
<dbReference type="SMART" id="SM00354">
    <property type="entry name" value="HTH_LACI"/>
    <property type="match status" value="1"/>
</dbReference>
<evidence type="ECO:0000313" key="6">
    <source>
        <dbReference type="Proteomes" id="UP000249229"/>
    </source>
</evidence>
<dbReference type="Gene3D" id="1.10.260.40">
    <property type="entry name" value="lambda repressor-like DNA-binding domains"/>
    <property type="match status" value="1"/>
</dbReference>
<dbReference type="SUPFAM" id="SSF47413">
    <property type="entry name" value="lambda repressor-like DNA-binding domains"/>
    <property type="match status" value="1"/>
</dbReference>
<evidence type="ECO:0000256" key="3">
    <source>
        <dbReference type="ARBA" id="ARBA00023163"/>
    </source>
</evidence>
<proteinExistence type="predicted"/>
<dbReference type="Gene3D" id="3.40.50.2300">
    <property type="match status" value="2"/>
</dbReference>
<dbReference type="InterPro" id="IPR028082">
    <property type="entry name" value="Peripla_BP_I"/>
</dbReference>
<protein>
    <submittedName>
        <fullName evidence="5">LacI family transcriptional regulator</fullName>
    </submittedName>
</protein>
<dbReference type="Pfam" id="PF00356">
    <property type="entry name" value="LacI"/>
    <property type="match status" value="1"/>
</dbReference>
<keyword evidence="2" id="KW-0238">DNA-binding</keyword>
<dbReference type="Pfam" id="PF13377">
    <property type="entry name" value="Peripla_BP_3"/>
    <property type="match status" value="1"/>
</dbReference>
<keyword evidence="3" id="KW-0804">Transcription</keyword>
<dbReference type="EMBL" id="QFQI01000001">
    <property type="protein sequence ID" value="PZQ62956.1"/>
    <property type="molecule type" value="Genomic_DNA"/>
</dbReference>
<name>A0A2W5PBJ3_9SPHN</name>
<dbReference type="CDD" id="cd01545">
    <property type="entry name" value="PBP1_SalR"/>
    <property type="match status" value="1"/>
</dbReference>
<dbReference type="PANTHER" id="PTHR30146:SF153">
    <property type="entry name" value="LACTOSE OPERON REPRESSOR"/>
    <property type="match status" value="1"/>
</dbReference>
<keyword evidence="1" id="KW-0805">Transcription regulation</keyword>
<dbReference type="InterPro" id="IPR046335">
    <property type="entry name" value="LacI/GalR-like_sensor"/>
</dbReference>
<accession>A0A2W5PBJ3</accession>
<dbReference type="GO" id="GO:0000976">
    <property type="term" value="F:transcription cis-regulatory region binding"/>
    <property type="evidence" value="ECO:0007669"/>
    <property type="project" value="TreeGrafter"/>
</dbReference>
<sequence>MTRRRREGVTIRAVAERAGVSAMTVSNVINRAGRVSPATIATVRAAVEELGYVPNVVARRLARARATTVGLLYSGQRAPFLDAILVGTLRATNARGLQLLLHEEERFTGDAAAAAALALVRGGADALLLVPPFAELLTGSALLATLEVPIAAIATGHAMADMATVRIDNRAAMAELTTRLIARGFRRFGFVAGHPGHSDSAERVRGFHDALAAHAIAHDPALFVDGRFDQPSGEAAAQRLLSHAVPPDAIISSNDDMAAGVIAEAHRRGLRLPRDLAVAGFDDTTLAARIWPTLTTVRQPAEEMAFRAAEHLIGAGDGEATPADHVVAHMIVERESTASPPR</sequence>
<feature type="domain" description="HTH lacI-type" evidence="4">
    <location>
        <begin position="9"/>
        <end position="63"/>
    </location>
</feature>
<evidence type="ECO:0000256" key="2">
    <source>
        <dbReference type="ARBA" id="ARBA00023125"/>
    </source>
</evidence>
<dbReference type="InterPro" id="IPR000843">
    <property type="entry name" value="HTH_LacI"/>
</dbReference>